<proteinExistence type="predicted"/>
<dbReference type="InterPro" id="IPR002156">
    <property type="entry name" value="RNaseH_domain"/>
</dbReference>
<dbReference type="GO" id="GO:0003676">
    <property type="term" value="F:nucleic acid binding"/>
    <property type="evidence" value="ECO:0007669"/>
    <property type="project" value="InterPro"/>
</dbReference>
<dbReference type="InterPro" id="IPR012337">
    <property type="entry name" value="RNaseH-like_sf"/>
</dbReference>
<dbReference type="EMBL" id="BJWL01000027">
    <property type="protein sequence ID" value="GFZ18492.1"/>
    <property type="molecule type" value="Genomic_DNA"/>
</dbReference>
<dbReference type="PANTHER" id="PTHR48475">
    <property type="entry name" value="RIBONUCLEASE H"/>
    <property type="match status" value="1"/>
</dbReference>
<evidence type="ECO:0000313" key="3">
    <source>
        <dbReference type="Proteomes" id="UP000585474"/>
    </source>
</evidence>
<dbReference type="Pfam" id="PF13456">
    <property type="entry name" value="RVT_3"/>
    <property type="match status" value="1"/>
</dbReference>
<evidence type="ECO:0000313" key="2">
    <source>
        <dbReference type="EMBL" id="GFZ18492.1"/>
    </source>
</evidence>
<organism evidence="2 3">
    <name type="scientific">Actinidia rufa</name>
    <dbReference type="NCBI Taxonomy" id="165716"/>
    <lineage>
        <taxon>Eukaryota</taxon>
        <taxon>Viridiplantae</taxon>
        <taxon>Streptophyta</taxon>
        <taxon>Embryophyta</taxon>
        <taxon>Tracheophyta</taxon>
        <taxon>Spermatophyta</taxon>
        <taxon>Magnoliopsida</taxon>
        <taxon>eudicotyledons</taxon>
        <taxon>Gunneridae</taxon>
        <taxon>Pentapetalae</taxon>
        <taxon>asterids</taxon>
        <taxon>Ericales</taxon>
        <taxon>Actinidiaceae</taxon>
        <taxon>Actinidia</taxon>
    </lineage>
</organism>
<dbReference type="InterPro" id="IPR036397">
    <property type="entry name" value="RNaseH_sf"/>
</dbReference>
<dbReference type="Proteomes" id="UP000585474">
    <property type="component" value="Unassembled WGS sequence"/>
</dbReference>
<accession>A0A7J0H5Y7</accession>
<dbReference type="AlphaFoldDB" id="A0A7J0H5Y7"/>
<dbReference type="OrthoDB" id="1938451at2759"/>
<dbReference type="Gene3D" id="3.30.420.10">
    <property type="entry name" value="Ribonuclease H-like superfamily/Ribonuclease H"/>
    <property type="match status" value="1"/>
</dbReference>
<protein>
    <recommendedName>
        <fullName evidence="1">RNase H type-1 domain-containing protein</fullName>
    </recommendedName>
</protein>
<gene>
    <name evidence="2" type="ORF">Acr_27g0002310</name>
</gene>
<dbReference type="SUPFAM" id="SSF53098">
    <property type="entry name" value="Ribonuclease H-like"/>
    <property type="match status" value="1"/>
</dbReference>
<sequence>MAIKAQALADFMAKFTHKTALEINVTLPKEAPTKQNSDEDLAKWKLFVDESSNQHGCGAGLVLQTPSSEQIEYAIRLGFRATNNEAGYEALLTVLRVATKLGVDSLEAFSDFQLVVNQVQGDYLAKDTRMVAYVDEVKTISRKIEFLANPSIEVAKSICQANASSTWMDDIIAYLQIDALPLYKFQARQI</sequence>
<dbReference type="CDD" id="cd09279">
    <property type="entry name" value="RNase_HI_like"/>
    <property type="match status" value="1"/>
</dbReference>
<evidence type="ECO:0000259" key="1">
    <source>
        <dbReference type="Pfam" id="PF13456"/>
    </source>
</evidence>
<keyword evidence="3" id="KW-1185">Reference proteome</keyword>
<dbReference type="GO" id="GO:0004523">
    <property type="term" value="F:RNA-DNA hybrid ribonuclease activity"/>
    <property type="evidence" value="ECO:0007669"/>
    <property type="project" value="InterPro"/>
</dbReference>
<name>A0A7J0H5Y7_9ERIC</name>
<comment type="caution">
    <text evidence="2">The sequence shown here is derived from an EMBL/GenBank/DDBJ whole genome shotgun (WGS) entry which is preliminary data.</text>
</comment>
<reference evidence="2 3" key="1">
    <citation type="submission" date="2019-07" db="EMBL/GenBank/DDBJ databases">
        <title>De Novo Assembly of kiwifruit Actinidia rufa.</title>
        <authorList>
            <person name="Sugita-Konishi S."/>
            <person name="Sato K."/>
            <person name="Mori E."/>
            <person name="Abe Y."/>
            <person name="Kisaki G."/>
            <person name="Hamano K."/>
            <person name="Suezawa K."/>
            <person name="Otani M."/>
            <person name="Fukuda T."/>
            <person name="Manabe T."/>
            <person name="Gomi K."/>
            <person name="Tabuchi M."/>
            <person name="Akimitsu K."/>
            <person name="Kataoka I."/>
        </authorList>
    </citation>
    <scope>NUCLEOTIDE SEQUENCE [LARGE SCALE GENOMIC DNA]</scope>
    <source>
        <strain evidence="3">cv. Fuchu</strain>
    </source>
</reference>
<feature type="domain" description="RNase H type-1" evidence="1">
    <location>
        <begin position="58"/>
        <end position="145"/>
    </location>
</feature>
<dbReference type="PANTHER" id="PTHR48475:SF2">
    <property type="entry name" value="RIBONUCLEASE H"/>
    <property type="match status" value="1"/>
</dbReference>